<evidence type="ECO:0000313" key="2">
    <source>
        <dbReference type="Proteomes" id="UP000828390"/>
    </source>
</evidence>
<name>A0A9D4QHU0_DREPO</name>
<accession>A0A9D4QHU0</accession>
<evidence type="ECO:0000313" key="1">
    <source>
        <dbReference type="EMBL" id="KAH3832216.1"/>
    </source>
</evidence>
<sequence>METPSFIRDSNKPQHWGGCPWTWKMHTSMFLYIPTTGSTCDSPFKEARYTSSERCHLGWQRLH</sequence>
<protein>
    <submittedName>
        <fullName evidence="1">Uncharacterized protein</fullName>
    </submittedName>
</protein>
<organism evidence="1 2">
    <name type="scientific">Dreissena polymorpha</name>
    <name type="common">Zebra mussel</name>
    <name type="synonym">Mytilus polymorpha</name>
    <dbReference type="NCBI Taxonomy" id="45954"/>
    <lineage>
        <taxon>Eukaryota</taxon>
        <taxon>Metazoa</taxon>
        <taxon>Spiralia</taxon>
        <taxon>Lophotrochozoa</taxon>
        <taxon>Mollusca</taxon>
        <taxon>Bivalvia</taxon>
        <taxon>Autobranchia</taxon>
        <taxon>Heteroconchia</taxon>
        <taxon>Euheterodonta</taxon>
        <taxon>Imparidentia</taxon>
        <taxon>Neoheterodontei</taxon>
        <taxon>Myida</taxon>
        <taxon>Dreissenoidea</taxon>
        <taxon>Dreissenidae</taxon>
        <taxon>Dreissena</taxon>
    </lineage>
</organism>
<keyword evidence="2" id="KW-1185">Reference proteome</keyword>
<dbReference type="EMBL" id="JAIWYP010000004">
    <property type="protein sequence ID" value="KAH3832216.1"/>
    <property type="molecule type" value="Genomic_DNA"/>
</dbReference>
<dbReference type="Proteomes" id="UP000828390">
    <property type="component" value="Unassembled WGS sequence"/>
</dbReference>
<proteinExistence type="predicted"/>
<dbReference type="AlphaFoldDB" id="A0A9D4QHU0"/>
<comment type="caution">
    <text evidence="1">The sequence shown here is derived from an EMBL/GenBank/DDBJ whole genome shotgun (WGS) entry which is preliminary data.</text>
</comment>
<reference evidence="1" key="1">
    <citation type="journal article" date="2019" name="bioRxiv">
        <title>The Genome of the Zebra Mussel, Dreissena polymorpha: A Resource for Invasive Species Research.</title>
        <authorList>
            <person name="McCartney M.A."/>
            <person name="Auch B."/>
            <person name="Kono T."/>
            <person name="Mallez S."/>
            <person name="Zhang Y."/>
            <person name="Obille A."/>
            <person name="Becker A."/>
            <person name="Abrahante J.E."/>
            <person name="Garbe J."/>
            <person name="Badalamenti J.P."/>
            <person name="Herman A."/>
            <person name="Mangelson H."/>
            <person name="Liachko I."/>
            <person name="Sullivan S."/>
            <person name="Sone E.D."/>
            <person name="Koren S."/>
            <person name="Silverstein K.A.T."/>
            <person name="Beckman K.B."/>
            <person name="Gohl D.M."/>
        </authorList>
    </citation>
    <scope>NUCLEOTIDE SEQUENCE</scope>
    <source>
        <strain evidence="1">Duluth1</strain>
        <tissue evidence="1">Whole animal</tissue>
    </source>
</reference>
<gene>
    <name evidence="1" type="ORF">DPMN_105496</name>
</gene>
<reference evidence="1" key="2">
    <citation type="submission" date="2020-11" db="EMBL/GenBank/DDBJ databases">
        <authorList>
            <person name="McCartney M.A."/>
            <person name="Auch B."/>
            <person name="Kono T."/>
            <person name="Mallez S."/>
            <person name="Becker A."/>
            <person name="Gohl D.M."/>
            <person name="Silverstein K.A.T."/>
            <person name="Koren S."/>
            <person name="Bechman K.B."/>
            <person name="Herman A."/>
            <person name="Abrahante J.E."/>
            <person name="Garbe J."/>
        </authorList>
    </citation>
    <scope>NUCLEOTIDE SEQUENCE</scope>
    <source>
        <strain evidence="1">Duluth1</strain>
        <tissue evidence="1">Whole animal</tissue>
    </source>
</reference>